<reference evidence="3" key="1">
    <citation type="journal article" date="2021" name="PeerJ">
        <title>Extensive microbial diversity within the chicken gut microbiome revealed by metagenomics and culture.</title>
        <authorList>
            <person name="Gilroy R."/>
            <person name="Ravi A."/>
            <person name="Getino M."/>
            <person name="Pursley I."/>
            <person name="Horton D.L."/>
            <person name="Alikhan N.F."/>
            <person name="Baker D."/>
            <person name="Gharbi K."/>
            <person name="Hall N."/>
            <person name="Watson M."/>
            <person name="Adriaenssens E.M."/>
            <person name="Foster-Nyarko E."/>
            <person name="Jarju S."/>
            <person name="Secka A."/>
            <person name="Antonio M."/>
            <person name="Oren A."/>
            <person name="Chaudhuri R.R."/>
            <person name="La Ragione R."/>
            <person name="Hildebrand F."/>
            <person name="Pallen M.J."/>
        </authorList>
    </citation>
    <scope>NUCLEOTIDE SEQUENCE</scope>
    <source>
        <strain evidence="3">CHK192-9172</strain>
    </source>
</reference>
<feature type="domain" description="CBS" evidence="2">
    <location>
        <begin position="75"/>
        <end position="126"/>
    </location>
</feature>
<name>A0A9D2D1Q4_9FIRM</name>
<accession>A0A9D2D1Q4</accession>
<organism evidence="3 4">
    <name type="scientific">Candidatus Eubacterium avistercoris</name>
    <dbReference type="NCBI Taxonomy" id="2838567"/>
    <lineage>
        <taxon>Bacteria</taxon>
        <taxon>Bacillati</taxon>
        <taxon>Bacillota</taxon>
        <taxon>Clostridia</taxon>
        <taxon>Eubacteriales</taxon>
        <taxon>Eubacteriaceae</taxon>
        <taxon>Eubacterium</taxon>
    </lineage>
</organism>
<feature type="domain" description="CBS" evidence="2">
    <location>
        <begin position="15"/>
        <end position="60"/>
    </location>
</feature>
<dbReference type="AlphaFoldDB" id="A0A9D2D1Q4"/>
<dbReference type="SUPFAM" id="SSF54631">
    <property type="entry name" value="CBS-domain pair"/>
    <property type="match status" value="1"/>
</dbReference>
<comment type="caution">
    <text evidence="3">The sequence shown here is derived from an EMBL/GenBank/DDBJ whole genome shotgun (WGS) entry which is preliminary data.</text>
</comment>
<dbReference type="Proteomes" id="UP000824024">
    <property type="component" value="Unassembled WGS sequence"/>
</dbReference>
<dbReference type="InterPro" id="IPR046342">
    <property type="entry name" value="CBS_dom_sf"/>
</dbReference>
<dbReference type="InterPro" id="IPR051257">
    <property type="entry name" value="Diverse_CBS-Domain"/>
</dbReference>
<dbReference type="Pfam" id="PF00571">
    <property type="entry name" value="CBS"/>
    <property type="match status" value="2"/>
</dbReference>
<keyword evidence="1" id="KW-0129">CBS domain</keyword>
<gene>
    <name evidence="3" type="ORF">IAA08_03055</name>
</gene>
<evidence type="ECO:0000256" key="1">
    <source>
        <dbReference type="ARBA" id="ARBA00023122"/>
    </source>
</evidence>
<dbReference type="InterPro" id="IPR000644">
    <property type="entry name" value="CBS_dom"/>
</dbReference>
<evidence type="ECO:0000313" key="4">
    <source>
        <dbReference type="Proteomes" id="UP000824024"/>
    </source>
</evidence>
<dbReference type="Gene3D" id="3.10.580.10">
    <property type="entry name" value="CBS-domain"/>
    <property type="match status" value="1"/>
</dbReference>
<dbReference type="PANTHER" id="PTHR43080">
    <property type="entry name" value="CBS DOMAIN-CONTAINING PROTEIN CBSX3, MITOCHONDRIAL"/>
    <property type="match status" value="1"/>
</dbReference>
<reference evidence="3" key="2">
    <citation type="submission" date="2021-04" db="EMBL/GenBank/DDBJ databases">
        <authorList>
            <person name="Gilroy R."/>
        </authorList>
    </citation>
    <scope>NUCLEOTIDE SEQUENCE</scope>
    <source>
        <strain evidence="3">CHK192-9172</strain>
    </source>
</reference>
<dbReference type="PANTHER" id="PTHR43080:SF26">
    <property type="entry name" value="REGULATORY PROTEIN"/>
    <property type="match status" value="1"/>
</dbReference>
<evidence type="ECO:0000313" key="3">
    <source>
        <dbReference type="EMBL" id="HIZ06900.1"/>
    </source>
</evidence>
<protein>
    <submittedName>
        <fullName evidence="3">CBS domain-containing protein</fullName>
    </submittedName>
</protein>
<evidence type="ECO:0000259" key="2">
    <source>
        <dbReference type="Pfam" id="PF00571"/>
    </source>
</evidence>
<sequence length="137" mass="15871">MNVLMLLKTKDTLSYLYDTDTLKQGLEELHAQGYTAIPVITLEGTYAGCVNEGDFLRYILRHYGEKFPSYVKIKDIIRPGFNPPVRIDIDMDSLLEMSMRQNFIPVVDDRDFFIGIVTRQDIIKSFIKENQDKNNES</sequence>
<proteinExistence type="predicted"/>
<dbReference type="EMBL" id="DXCH01000083">
    <property type="protein sequence ID" value="HIZ06900.1"/>
    <property type="molecule type" value="Genomic_DNA"/>
</dbReference>